<evidence type="ECO:0000256" key="3">
    <source>
        <dbReference type="ARBA" id="ARBA00023180"/>
    </source>
</evidence>
<evidence type="ECO:0000256" key="1">
    <source>
        <dbReference type="ARBA" id="ARBA00022676"/>
    </source>
</evidence>
<dbReference type="AlphaFoldDB" id="A0A507FMJ9"/>
<keyword evidence="1" id="KW-0328">Glycosyltransferase</keyword>
<keyword evidence="2" id="KW-0808">Transferase</keyword>
<proteinExistence type="predicted"/>
<sequence length="1113" mass="125597">MTCPSKQTPRHRIFKTRTINARIALLVLALLACTWRLRGALYNYNGLPASTSTDDHLTDGRALANDLLDWVPVKSRRNALSSIQMLDPSKSNIYNVCHFKRVCTFHHETEFFTFDETLTSQLRQQYECCFDSSPTACVKETRAFCLCFTNESLPVFRTLPRKSHAVSFELQPAFQISQYLKKKKHHFAHFAFSVVQLHSILRHTAALKIPKIETVIFQDGAGTGQLNAVEASLWGIISNGKGGAPKLEVNDFRFLRVRRNDSNQMFGYPRYCFESVHTAVGRDVYAMTAEDMDGFKQAARSSLGVQYSTTGCPPRRAAIVVRRRGMGLRRILNMDQVVHLMRQKGIQTIETLSPSEDESLDNQAFQFSRVGLIVSSHSSQLANLLFAHPNAVVLETSPVFKDAFRHLGNVSRLKYINSVGHTPTCEGHPELERLFVQLRAGGCRFDRMVLERGYDCGMSQQQRVALSRCDYTVDIASFEKQLMDALQHLEHVCQPVGGWISTPMAALSALRISSRFGRLFIRASMLVTLTALVLLLKSGTKLRKMSTEGQNDISRREPIALLGRHQNKAPNIPTTTSRNDSDERSHIFKAVQTYSESVLDAALKILRKEEVGPLQSTSKSTHPSPQSQPTLHINVTSDMQQSRVNENANQHHVNKHVLLQVLPHPDLDALLFPRTEPTFSSIEMFDANRPDSINPYKVCHMQNVCLQDGDTIFFTNNDAQTKALTVQYQDCCSNPPLPDCKLSKEQRSFCGCFSPESKLVIETHRKPSESFETQPAWMISQWLQTKKHHIAHFSYSVIQLHNIYLHKEALNLPRIETVVFQDAAEAFNQFESDMWDIVSEGAGFDHIADFRFLRGRRDIHGGKKRECFASVHSTIRGDLYAVDFKDMSQFKKVASKILRIPLGLEEERPGPACPPRKAAIVTRKSGVGLRRITNLNDTIRLLHKKGISEIDVISPSEQDTLYEQAVQFSGYGLLVSSHSSQLTNLVFAHNNSVVIEVSPVYKHAFAHLGRVSGTKYLNSVGHAPEGVPATVKELFQRLKKDCDFGRMIREPLFRCGLSREDHVMLSRTDFRLDLEVFERAVDEGLEHLESVCSRVEGGWMRRRKAEAGMGVGE</sequence>
<dbReference type="InterPro" id="IPR049625">
    <property type="entry name" value="Glyco_transf_61_cat"/>
</dbReference>
<evidence type="ECO:0000313" key="7">
    <source>
        <dbReference type="Proteomes" id="UP000320333"/>
    </source>
</evidence>
<dbReference type="PANTHER" id="PTHR20961">
    <property type="entry name" value="GLYCOSYLTRANSFERASE"/>
    <property type="match status" value="1"/>
</dbReference>
<evidence type="ECO:0000256" key="4">
    <source>
        <dbReference type="SAM" id="MobiDB-lite"/>
    </source>
</evidence>
<protein>
    <recommendedName>
        <fullName evidence="5">Glycosyltransferase 61 catalytic domain-containing protein</fullName>
    </recommendedName>
</protein>
<dbReference type="Proteomes" id="UP000320333">
    <property type="component" value="Unassembled WGS sequence"/>
</dbReference>
<keyword evidence="3" id="KW-0325">Glycoprotein</keyword>
<feature type="region of interest" description="Disordered" evidence="4">
    <location>
        <begin position="561"/>
        <end position="584"/>
    </location>
</feature>
<evidence type="ECO:0000259" key="5">
    <source>
        <dbReference type="Pfam" id="PF04577"/>
    </source>
</evidence>
<dbReference type="GO" id="GO:0016757">
    <property type="term" value="F:glycosyltransferase activity"/>
    <property type="evidence" value="ECO:0007669"/>
    <property type="project" value="UniProtKB-KW"/>
</dbReference>
<feature type="domain" description="Glycosyltransferase 61 catalytic" evidence="5">
    <location>
        <begin position="291"/>
        <end position="394"/>
    </location>
</feature>
<dbReference type="OrthoDB" id="2140797at2759"/>
<feature type="domain" description="Glycosyltransferase 61 catalytic" evidence="5">
    <location>
        <begin position="909"/>
        <end position="995"/>
    </location>
</feature>
<evidence type="ECO:0000256" key="2">
    <source>
        <dbReference type="ARBA" id="ARBA00022679"/>
    </source>
</evidence>
<dbReference type="InterPro" id="IPR007657">
    <property type="entry name" value="Glycosyltransferase_61"/>
</dbReference>
<name>A0A507FMJ9_9FUNG</name>
<comment type="caution">
    <text evidence="6">The sequence shown here is derived from an EMBL/GenBank/DDBJ whole genome shotgun (WGS) entry which is preliminary data.</text>
</comment>
<dbReference type="EMBL" id="QEAP01000020">
    <property type="protein sequence ID" value="TPX77482.1"/>
    <property type="molecule type" value="Genomic_DNA"/>
</dbReference>
<keyword evidence="7" id="KW-1185">Reference proteome</keyword>
<reference evidence="6 7" key="1">
    <citation type="journal article" date="2019" name="Sci. Rep.">
        <title>Comparative genomics of chytrid fungi reveal insights into the obligate biotrophic and pathogenic lifestyle of Synchytrium endobioticum.</title>
        <authorList>
            <person name="van de Vossenberg B.T.L.H."/>
            <person name="Warris S."/>
            <person name="Nguyen H.D.T."/>
            <person name="van Gent-Pelzer M.P.E."/>
            <person name="Joly D.L."/>
            <person name="van de Geest H.C."/>
            <person name="Bonants P.J.M."/>
            <person name="Smith D.S."/>
            <person name="Levesque C.A."/>
            <person name="van der Lee T.A.J."/>
        </authorList>
    </citation>
    <scope>NUCLEOTIDE SEQUENCE [LARGE SCALE GENOMIC DNA]</scope>
    <source>
        <strain evidence="6 7">CBS 675.73</strain>
    </source>
</reference>
<evidence type="ECO:0000313" key="6">
    <source>
        <dbReference type="EMBL" id="TPX77482.1"/>
    </source>
</evidence>
<feature type="compositionally biased region" description="Polar residues" evidence="4">
    <location>
        <begin position="568"/>
        <end position="578"/>
    </location>
</feature>
<dbReference type="PROSITE" id="PS51257">
    <property type="entry name" value="PROKAR_LIPOPROTEIN"/>
    <property type="match status" value="1"/>
</dbReference>
<accession>A0A507FMJ9</accession>
<organism evidence="6 7">
    <name type="scientific">Chytriomyces confervae</name>
    <dbReference type="NCBI Taxonomy" id="246404"/>
    <lineage>
        <taxon>Eukaryota</taxon>
        <taxon>Fungi</taxon>
        <taxon>Fungi incertae sedis</taxon>
        <taxon>Chytridiomycota</taxon>
        <taxon>Chytridiomycota incertae sedis</taxon>
        <taxon>Chytridiomycetes</taxon>
        <taxon>Chytridiales</taxon>
        <taxon>Chytriomycetaceae</taxon>
        <taxon>Chytriomyces</taxon>
    </lineage>
</organism>
<dbReference type="Pfam" id="PF04577">
    <property type="entry name" value="Glyco_transf_61"/>
    <property type="match status" value="2"/>
</dbReference>
<gene>
    <name evidence="6" type="ORF">CcCBS67573_g01261</name>
</gene>